<dbReference type="GO" id="GO:0032259">
    <property type="term" value="P:methylation"/>
    <property type="evidence" value="ECO:0007669"/>
    <property type="project" value="UniProtKB-KW"/>
</dbReference>
<organism evidence="9 10">
    <name type="scientific">Glaciecola siphonariae</name>
    <dbReference type="NCBI Taxonomy" id="521012"/>
    <lineage>
        <taxon>Bacteria</taxon>
        <taxon>Pseudomonadati</taxon>
        <taxon>Pseudomonadota</taxon>
        <taxon>Gammaproteobacteria</taxon>
        <taxon>Alteromonadales</taxon>
        <taxon>Alteromonadaceae</taxon>
        <taxon>Glaciecola</taxon>
    </lineage>
</organism>
<dbReference type="InterPro" id="IPR007848">
    <property type="entry name" value="Small_mtfrase_dom"/>
</dbReference>
<dbReference type="InterPro" id="IPR023543">
    <property type="entry name" value="rRNA_ssu_MeTfrase_C"/>
</dbReference>
<evidence type="ECO:0000256" key="5">
    <source>
        <dbReference type="ARBA" id="ARBA00022691"/>
    </source>
</evidence>
<evidence type="ECO:0000256" key="4">
    <source>
        <dbReference type="ARBA" id="ARBA00022679"/>
    </source>
</evidence>
<accession>A0ABV9LXR3</accession>
<dbReference type="CDD" id="cd02440">
    <property type="entry name" value="AdoMet_MTases"/>
    <property type="match status" value="1"/>
</dbReference>
<keyword evidence="10" id="KW-1185">Reference proteome</keyword>
<dbReference type="EC" id="2.1.1.172" evidence="6"/>
<evidence type="ECO:0000259" key="8">
    <source>
        <dbReference type="Pfam" id="PF08468"/>
    </source>
</evidence>
<sequence length="345" mass="38626">MLSLPSQLLIRNKALFESGRWALVNPSDTAIFSELQGDIIGLHQQFDSFKALHKIAPEKHVFSAAFDILQVTEAFDGIVVYMPKAKQHLDMLLANMAHLIKPNGLLMVVGENKGGIKSVPKQLERIGVHVNKLDSAKHCGLIACTVESPLLSFDINSYGVERSYQVNHKTLKVFSLPGVFGHKQFDPGTQLLLQQFADPENLRKMRGKLYDFACGTGIIGSYFKMANTKLKVTMSDISALAIYCSKQTLLLNELEAEVIASDGMQELHSHFEHIVSNPPFHDGLKNEYGITQSFIKDAYAKSNRGSRLTIVANRFLPYPEHIEKTFFKFTTLCKTNKFCVYEGLK</sequence>
<keyword evidence="2 6" id="KW-0698">rRNA processing</keyword>
<dbReference type="EMBL" id="JBHSGU010000009">
    <property type="protein sequence ID" value="MFC4701351.1"/>
    <property type="molecule type" value="Genomic_DNA"/>
</dbReference>
<comment type="catalytic activity">
    <reaction evidence="6">
        <text>guanosine(1207) in 16S rRNA + S-adenosyl-L-methionine = N(2)-methylguanosine(1207) in 16S rRNA + S-adenosyl-L-homocysteine + H(+)</text>
        <dbReference type="Rhea" id="RHEA:42736"/>
        <dbReference type="Rhea" id="RHEA-COMP:10213"/>
        <dbReference type="Rhea" id="RHEA-COMP:10214"/>
        <dbReference type="ChEBI" id="CHEBI:15378"/>
        <dbReference type="ChEBI" id="CHEBI:57856"/>
        <dbReference type="ChEBI" id="CHEBI:59789"/>
        <dbReference type="ChEBI" id="CHEBI:74269"/>
        <dbReference type="ChEBI" id="CHEBI:74481"/>
        <dbReference type="EC" id="2.1.1.172"/>
    </reaction>
</comment>
<comment type="function">
    <text evidence="6">Specifically methylates the guanine in position 1207 of 16S rRNA in the 30S particle.</text>
</comment>
<dbReference type="Gene3D" id="3.40.50.150">
    <property type="entry name" value="Vaccinia Virus protein VP39"/>
    <property type="match status" value="2"/>
</dbReference>
<feature type="domain" description="Methyltransferase small" evidence="7">
    <location>
        <begin position="171"/>
        <end position="342"/>
    </location>
</feature>
<proteinExistence type="inferred from homology"/>
<evidence type="ECO:0000256" key="6">
    <source>
        <dbReference type="HAMAP-Rule" id="MF_01862"/>
    </source>
</evidence>
<protein>
    <recommendedName>
        <fullName evidence="6">Ribosomal RNA small subunit methyltransferase C</fullName>
        <ecNumber evidence="6">2.1.1.172</ecNumber>
    </recommendedName>
    <alternativeName>
        <fullName evidence="6">16S rRNA m2G1207 methyltransferase</fullName>
    </alternativeName>
    <alternativeName>
        <fullName evidence="6">rRNA (guanine-N(2)-)-methyltransferase RsmC</fullName>
    </alternativeName>
</protein>
<keyword evidence="3 6" id="KW-0489">Methyltransferase</keyword>
<evidence type="ECO:0000259" key="7">
    <source>
        <dbReference type="Pfam" id="PF05175"/>
    </source>
</evidence>
<dbReference type="Pfam" id="PF08468">
    <property type="entry name" value="MTS_N"/>
    <property type="match status" value="1"/>
</dbReference>
<dbReference type="SUPFAM" id="SSF53335">
    <property type="entry name" value="S-adenosyl-L-methionine-dependent methyltransferases"/>
    <property type="match status" value="2"/>
</dbReference>
<evidence type="ECO:0000313" key="9">
    <source>
        <dbReference type="EMBL" id="MFC4701351.1"/>
    </source>
</evidence>
<dbReference type="InterPro" id="IPR029063">
    <property type="entry name" value="SAM-dependent_MTases_sf"/>
</dbReference>
<dbReference type="Pfam" id="PF05175">
    <property type="entry name" value="MTS"/>
    <property type="match status" value="1"/>
</dbReference>
<comment type="subcellular location">
    <subcellularLocation>
        <location evidence="6">Cytoplasm</location>
    </subcellularLocation>
</comment>
<dbReference type="HAMAP" id="MF_01862">
    <property type="entry name" value="16SrRNA_methyltr_C"/>
    <property type="match status" value="1"/>
</dbReference>
<evidence type="ECO:0000256" key="2">
    <source>
        <dbReference type="ARBA" id="ARBA00022552"/>
    </source>
</evidence>
<dbReference type="Proteomes" id="UP001595897">
    <property type="component" value="Unassembled WGS sequence"/>
</dbReference>
<name>A0ABV9LXR3_9ALTE</name>
<reference evidence="10" key="1">
    <citation type="journal article" date="2019" name="Int. J. Syst. Evol. Microbiol.">
        <title>The Global Catalogue of Microorganisms (GCM) 10K type strain sequencing project: providing services to taxonomists for standard genome sequencing and annotation.</title>
        <authorList>
            <consortium name="The Broad Institute Genomics Platform"/>
            <consortium name="The Broad Institute Genome Sequencing Center for Infectious Disease"/>
            <person name="Wu L."/>
            <person name="Ma J."/>
        </authorList>
    </citation>
    <scope>NUCLEOTIDE SEQUENCE [LARGE SCALE GENOMIC DNA]</scope>
    <source>
        <strain evidence="10">KACC 12507</strain>
    </source>
</reference>
<dbReference type="InterPro" id="IPR013675">
    <property type="entry name" value="Mtase_sm_N"/>
</dbReference>
<dbReference type="RefSeq" id="WP_382409993.1">
    <property type="nucleotide sequence ID" value="NZ_JBHSGU010000009.1"/>
</dbReference>
<feature type="domain" description="Methyltransferase small N-terminal" evidence="8">
    <location>
        <begin position="6"/>
        <end position="158"/>
    </location>
</feature>
<dbReference type="PANTHER" id="PTHR47816">
    <property type="entry name" value="RIBOSOMAL RNA SMALL SUBUNIT METHYLTRANSFERASE C"/>
    <property type="match status" value="1"/>
</dbReference>
<keyword evidence="1 6" id="KW-0963">Cytoplasm</keyword>
<dbReference type="InterPro" id="IPR046977">
    <property type="entry name" value="RsmC/RlmG"/>
</dbReference>
<comment type="subunit">
    <text evidence="6">Monomer.</text>
</comment>
<comment type="caution">
    <text evidence="9">The sequence shown here is derived from an EMBL/GenBank/DDBJ whole genome shotgun (WGS) entry which is preliminary data.</text>
</comment>
<keyword evidence="4 6" id="KW-0808">Transferase</keyword>
<comment type="similarity">
    <text evidence="6">Belongs to the methyltransferase superfamily. RsmC family.</text>
</comment>
<evidence type="ECO:0000256" key="1">
    <source>
        <dbReference type="ARBA" id="ARBA00022490"/>
    </source>
</evidence>
<evidence type="ECO:0000313" key="10">
    <source>
        <dbReference type="Proteomes" id="UP001595897"/>
    </source>
</evidence>
<dbReference type="GO" id="GO:0008168">
    <property type="term" value="F:methyltransferase activity"/>
    <property type="evidence" value="ECO:0007669"/>
    <property type="project" value="UniProtKB-KW"/>
</dbReference>
<evidence type="ECO:0000256" key="3">
    <source>
        <dbReference type="ARBA" id="ARBA00022603"/>
    </source>
</evidence>
<gene>
    <name evidence="6" type="primary">rsmC</name>
    <name evidence="9" type="ORF">ACFO4O_14365</name>
</gene>
<dbReference type="PANTHER" id="PTHR47816:SF4">
    <property type="entry name" value="RIBOSOMAL RNA SMALL SUBUNIT METHYLTRANSFERASE C"/>
    <property type="match status" value="1"/>
</dbReference>
<keyword evidence="5 6" id="KW-0949">S-adenosyl-L-methionine</keyword>